<comment type="caution">
    <text evidence="1">The sequence shown here is derived from an EMBL/GenBank/DDBJ whole genome shotgun (WGS) entry which is preliminary data.</text>
</comment>
<proteinExistence type="predicted"/>
<gene>
    <name evidence="1" type="ORF">CJ030_MR0G027287</name>
</gene>
<accession>A0A6A1UFI9</accession>
<dbReference type="EMBL" id="RXIC02000495">
    <property type="protein sequence ID" value="KAB1199119.1"/>
    <property type="molecule type" value="Genomic_DNA"/>
</dbReference>
<reference evidence="1 2" key="1">
    <citation type="journal article" date="2019" name="Plant Biotechnol. J.">
        <title>The red bayberry genome and genetic basis of sex determination.</title>
        <authorList>
            <person name="Jia H.M."/>
            <person name="Jia H.J."/>
            <person name="Cai Q.L."/>
            <person name="Wang Y."/>
            <person name="Zhao H.B."/>
            <person name="Yang W.F."/>
            <person name="Wang G.Y."/>
            <person name="Li Y.H."/>
            <person name="Zhan D.L."/>
            <person name="Shen Y.T."/>
            <person name="Niu Q.F."/>
            <person name="Chang L."/>
            <person name="Qiu J."/>
            <person name="Zhao L."/>
            <person name="Xie H.B."/>
            <person name="Fu W.Y."/>
            <person name="Jin J."/>
            <person name="Li X.W."/>
            <person name="Jiao Y."/>
            <person name="Zhou C.C."/>
            <person name="Tu T."/>
            <person name="Chai C.Y."/>
            <person name="Gao J.L."/>
            <person name="Fan L.J."/>
            <person name="van de Weg E."/>
            <person name="Wang J.Y."/>
            <person name="Gao Z.S."/>
        </authorList>
    </citation>
    <scope>NUCLEOTIDE SEQUENCE [LARGE SCALE GENOMIC DNA]</scope>
    <source>
        <tissue evidence="1">Leaves</tissue>
    </source>
</reference>
<evidence type="ECO:0000313" key="1">
    <source>
        <dbReference type="EMBL" id="KAB1199119.1"/>
    </source>
</evidence>
<sequence>MHLNIENHVPKPDSDQSCYDHSWGIVFPGNKIPECCFSLYEEDRNRNSYKIQVERKDAAKIKGIVVCAVISANTGPEIAGIAITVKGFKTVHRPIGVDIRGSDHVWLEYFEFWDREDEGEACDLRIYFTFCKKSSLILKKVGAYLVRNNEERAEYHPRMRHDAVHVHGEDIEHRRGKRLRITKF</sequence>
<evidence type="ECO:0000313" key="2">
    <source>
        <dbReference type="Proteomes" id="UP000516437"/>
    </source>
</evidence>
<dbReference type="AlphaFoldDB" id="A0A6A1UFI9"/>
<name>A0A6A1UFI9_9ROSI</name>
<keyword evidence="2" id="KW-1185">Reference proteome</keyword>
<organism evidence="1 2">
    <name type="scientific">Morella rubra</name>
    <name type="common">Chinese bayberry</name>
    <dbReference type="NCBI Taxonomy" id="262757"/>
    <lineage>
        <taxon>Eukaryota</taxon>
        <taxon>Viridiplantae</taxon>
        <taxon>Streptophyta</taxon>
        <taxon>Embryophyta</taxon>
        <taxon>Tracheophyta</taxon>
        <taxon>Spermatophyta</taxon>
        <taxon>Magnoliopsida</taxon>
        <taxon>eudicotyledons</taxon>
        <taxon>Gunneridae</taxon>
        <taxon>Pentapetalae</taxon>
        <taxon>rosids</taxon>
        <taxon>fabids</taxon>
        <taxon>Fagales</taxon>
        <taxon>Myricaceae</taxon>
        <taxon>Morella</taxon>
    </lineage>
</organism>
<dbReference type="Proteomes" id="UP000516437">
    <property type="component" value="Unassembled WGS sequence"/>
</dbReference>
<protein>
    <submittedName>
        <fullName evidence="1">Uncharacterized protein</fullName>
    </submittedName>
</protein>